<dbReference type="PANTHER" id="PTHR40078:SF1">
    <property type="entry name" value="INTEGRAL MEMBRANE PROTEIN"/>
    <property type="match status" value="1"/>
</dbReference>
<dbReference type="PANTHER" id="PTHR40078">
    <property type="entry name" value="INTEGRAL MEMBRANE PROTEIN-RELATED"/>
    <property type="match status" value="1"/>
</dbReference>
<feature type="transmembrane region" description="Helical" evidence="1">
    <location>
        <begin position="82"/>
        <end position="104"/>
    </location>
</feature>
<organism evidence="2">
    <name type="scientific">bioreactor metagenome</name>
    <dbReference type="NCBI Taxonomy" id="1076179"/>
    <lineage>
        <taxon>unclassified sequences</taxon>
        <taxon>metagenomes</taxon>
        <taxon>ecological metagenomes</taxon>
    </lineage>
</organism>
<comment type="caution">
    <text evidence="2">The sequence shown here is derived from an EMBL/GenBank/DDBJ whole genome shotgun (WGS) entry which is preliminary data.</text>
</comment>
<keyword evidence="1" id="KW-1133">Transmembrane helix</keyword>
<keyword evidence="1" id="KW-0812">Transmembrane</keyword>
<dbReference type="AlphaFoldDB" id="A0A645BH80"/>
<feature type="transmembrane region" description="Helical" evidence="1">
    <location>
        <begin position="24"/>
        <end position="43"/>
    </location>
</feature>
<sequence>MTPLGISPNSSLPNEISLILGKNLGFITAIVFSCFVFIQWILLGKDFKIINFIQVLLSIIYGFFVNFSVSLVNRVLPPCDTYPMQLVYTIISALLLGAAIDVYLAPKVMALPAEGLAQAVATRFKIPFPRAKNTCDITIVTISVILSFIFFKSLYGIREGTIIHAILVGRAVKWSDKLFGKQLNRFLWGNEGVTRDIGKDINEKIEEEIAESMELEEVK</sequence>
<feature type="transmembrane region" description="Helical" evidence="1">
    <location>
        <begin position="55"/>
        <end position="76"/>
    </location>
</feature>
<name>A0A645BH80_9ZZZZ</name>
<evidence type="ECO:0000313" key="2">
    <source>
        <dbReference type="EMBL" id="MPM64725.1"/>
    </source>
</evidence>
<reference evidence="2" key="1">
    <citation type="submission" date="2019-08" db="EMBL/GenBank/DDBJ databases">
        <authorList>
            <person name="Kucharzyk K."/>
            <person name="Murdoch R.W."/>
            <person name="Higgins S."/>
            <person name="Loffler F."/>
        </authorList>
    </citation>
    <scope>NUCLEOTIDE SEQUENCE</scope>
</reference>
<keyword evidence="1" id="KW-0472">Membrane</keyword>
<protein>
    <submittedName>
        <fullName evidence="2">Uncharacterized protein</fullName>
    </submittedName>
</protein>
<proteinExistence type="predicted"/>
<accession>A0A645BH80</accession>
<dbReference type="InterPro" id="IPR038750">
    <property type="entry name" value="YczE/YyaS-like"/>
</dbReference>
<gene>
    <name evidence="2" type="ORF">SDC9_111614</name>
</gene>
<dbReference type="Pfam" id="PF19700">
    <property type="entry name" value="DUF6198"/>
    <property type="match status" value="1"/>
</dbReference>
<dbReference type="EMBL" id="VSSQ01020111">
    <property type="protein sequence ID" value="MPM64725.1"/>
    <property type="molecule type" value="Genomic_DNA"/>
</dbReference>
<evidence type="ECO:0000256" key="1">
    <source>
        <dbReference type="SAM" id="Phobius"/>
    </source>
</evidence>
<feature type="transmembrane region" description="Helical" evidence="1">
    <location>
        <begin position="133"/>
        <end position="151"/>
    </location>
</feature>